<dbReference type="Gene3D" id="2.70.240.20">
    <property type="entry name" value="Leukocidin/Hemolysin toxin, cytolysin domain"/>
    <property type="match status" value="1"/>
</dbReference>
<dbReference type="Gene3D" id="2.100.10.30">
    <property type="entry name" value="Jacalin-like lectin domain"/>
    <property type="match status" value="1"/>
</dbReference>
<dbReference type="RefSeq" id="WP_001125271.1">
    <property type="nucleotide sequence ID" value="NZ_AP018677.1"/>
</dbReference>
<dbReference type="GO" id="GO:0051715">
    <property type="term" value="P:cytolysis in another organism"/>
    <property type="evidence" value="ECO:0007669"/>
    <property type="project" value="InterPro"/>
</dbReference>
<dbReference type="InterPro" id="IPR036435">
    <property type="entry name" value="Leukocidin/porin_MspA_sf"/>
</dbReference>
<feature type="signal peptide" evidence="2">
    <location>
        <begin position="1"/>
        <end position="25"/>
    </location>
</feature>
<dbReference type="Pfam" id="PF07968">
    <property type="entry name" value="Leukocidin"/>
    <property type="match status" value="1"/>
</dbReference>
<dbReference type="EMBL" id="QZRB01000029">
    <property type="protein sequence ID" value="MVD25182.1"/>
    <property type="molecule type" value="Genomic_DNA"/>
</dbReference>
<accession>A0A0H6SZL4</accession>
<dbReference type="SUPFAM" id="SSF56959">
    <property type="entry name" value="Leukocidin-like"/>
    <property type="match status" value="1"/>
</dbReference>
<dbReference type="Gene3D" id="3.30.110.130">
    <property type="entry name" value="Hemolytic toxin, N-terminal domain"/>
    <property type="match status" value="1"/>
</dbReference>
<dbReference type="PROSITE" id="PS50231">
    <property type="entry name" value="RICIN_B_LECTIN"/>
    <property type="match status" value="1"/>
</dbReference>
<comment type="caution">
    <text evidence="5">The sequence shown here is derived from an EMBL/GenBank/DDBJ whole genome shotgun (WGS) entry which is preliminary data.</text>
</comment>
<feature type="chain" id="PRO_5015040148" evidence="2">
    <location>
        <begin position="26"/>
        <end position="741"/>
    </location>
</feature>
<evidence type="ECO:0000313" key="6">
    <source>
        <dbReference type="Proteomes" id="UP000471242"/>
    </source>
</evidence>
<dbReference type="InterPro" id="IPR000772">
    <property type="entry name" value="Ricin_B_lectin"/>
</dbReference>
<dbReference type="InterPro" id="IPR035992">
    <property type="entry name" value="Ricin_B-like_lectins"/>
</dbReference>
<dbReference type="InterPro" id="IPR016183">
    <property type="entry name" value="Leukocidin/Hemolysin_toxin"/>
</dbReference>
<dbReference type="AlphaFoldDB" id="A0A0H6SZL4"/>
<dbReference type="KEGG" id="vcq:EN18_04760"/>
<dbReference type="InterPro" id="IPR043080">
    <property type="entry name" value="Hemolysin_N_sf"/>
</dbReference>
<evidence type="ECO:0000256" key="2">
    <source>
        <dbReference type="SAM" id="SignalP"/>
    </source>
</evidence>
<evidence type="ECO:0000313" key="5">
    <source>
        <dbReference type="EMBL" id="MVD25182.1"/>
    </source>
</evidence>
<dbReference type="Proteomes" id="UP001196338">
    <property type="component" value="Unassembled WGS sequence"/>
</dbReference>
<dbReference type="SMR" id="A0A0H6SZL4"/>
<dbReference type="CDD" id="cd09302">
    <property type="entry name" value="Jacalin_like"/>
    <property type="match status" value="1"/>
</dbReference>
<evidence type="ECO:0000313" key="4">
    <source>
        <dbReference type="EMBL" id="MBS7671928.1"/>
    </source>
</evidence>
<evidence type="ECO:0000259" key="3">
    <source>
        <dbReference type="SMART" id="SM00458"/>
    </source>
</evidence>
<reference evidence="4" key="3">
    <citation type="submission" date="2023-08" db="EMBL/GenBank/DDBJ databases">
        <title>Vibrio cholerae Outbreaks in Tanzania Exemplify Founder Flush: Simultaneous Increases in Population Size and Genetic Diversity.</title>
        <authorList>
            <person name="Debes A.K."/>
            <person name="Mohammed A."/>
            <person name="Maseke I."/>
            <person name="Almeida M."/>
            <person name="Li S."/>
            <person name="Matimba H."/>
            <person name="Joachim A."/>
            <person name="Mizinduko M."/>
            <person name="Nyanga S."/>
            <person name="Kelly M."/>
            <person name="Kachwamba Y."/>
            <person name="Schaffer A.M."/>
            <person name="Nyanga A.S."/>
            <person name="Mghamba J."/>
            <person name="Mosha F.S."/>
            <person name="Sack D.A."/>
            <person name="Stine O.C."/>
        </authorList>
    </citation>
    <scope>NUCLEOTIDE SEQUENCE</scope>
    <source>
        <strain evidence="4">TDS0091212</strain>
    </source>
</reference>
<dbReference type="EMBL" id="JAHBND010000050">
    <property type="protein sequence ID" value="MBS7671928.1"/>
    <property type="molecule type" value="Genomic_DNA"/>
</dbReference>
<gene>
    <name evidence="4" type="primary">hlyA</name>
    <name evidence="5" type="ORF">D6U24_17690</name>
    <name evidence="4" type="ORF">KIN13_00515</name>
</gene>
<dbReference type="Proteomes" id="UP000471242">
    <property type="component" value="Unassembled WGS sequence"/>
</dbReference>
<feature type="domain" description="Ricin B lectin" evidence="3">
    <location>
        <begin position="484"/>
        <end position="599"/>
    </location>
</feature>
<dbReference type="InterPro" id="IPR032496">
    <property type="entry name" value="Hemolysin_beta-prism_lec"/>
</dbReference>
<dbReference type="GO" id="GO:0005576">
    <property type="term" value="C:extracellular region"/>
    <property type="evidence" value="ECO:0007669"/>
    <property type="project" value="InterPro"/>
</dbReference>
<dbReference type="SUPFAM" id="SSF50370">
    <property type="entry name" value="Ricin B-like lectins"/>
    <property type="match status" value="1"/>
</dbReference>
<keyword evidence="1 2" id="KW-0732">Signal</keyword>
<dbReference type="Pfam" id="PF12563">
    <property type="entry name" value="Hemolysin_N"/>
    <property type="match status" value="1"/>
</dbReference>
<dbReference type="SMART" id="SM00458">
    <property type="entry name" value="RICIN"/>
    <property type="match status" value="1"/>
</dbReference>
<dbReference type="Pfam" id="PF16458">
    <property type="entry name" value="Beta-prism_lec"/>
    <property type="match status" value="1"/>
</dbReference>
<name>A0A0H6SZL4_VIBCL</name>
<dbReference type="CDD" id="cd23423">
    <property type="entry name" value="beta-trefoil_Ricin_hemolysin"/>
    <property type="match status" value="1"/>
</dbReference>
<reference evidence="4" key="2">
    <citation type="submission" date="2021-05" db="EMBL/GenBank/DDBJ databases">
        <authorList>
            <person name="Stine C."/>
        </authorList>
    </citation>
    <scope>NUCLEOTIDE SEQUENCE</scope>
    <source>
        <strain evidence="4">TDS0091212</strain>
    </source>
</reference>
<sequence>MPKLNRCAIAIFTILSAISSPTLLANINEPSGEAADIISQVADSHAIKYYNAADWQAEDNALPSLAELRDLVINQQKRVLVDFSQISDAEGQAEMQAQFRKAYGVGFANQFIVITEHKGELLFTPFDQAEEVDPQLLEAPRTARLLARSGFASPAPANSETNTLPHVAFYISVNRAISDEECTFNNSWLWKNEKGSRPFCKDANISLIYRVNLERSLQYGIVGSATPDAKIVRISLDDDSTGAGIHLNDQLGYRQFGASYTTLDAYFREWSTDAIAQDYRFVFNASNNKAQILKTFPVDNINEKFERKEVSGFELGVTGGVEVSGDGPKAKLEARASYTQSRWLTYNTQDYRIERNAKNAQAVSFTWNRQQYATAESLLNRSTDALWVNTYPVDVNRISPLSYASFVPKMDVIYKASATETGSTDFIIDSSVNIRPIYNGAYKHYYVVGAHQFYHGFEDTPRRRITKSASFTVDWDHPVFTGGRPVNLQLASFNNRCIQVDAQGRLAANTCDSQQSAQSFIYDQLGRYVSASNTKLCLDGEALDALQPCNQNLTQRWEWRKGTDELTNVYSGESLGHDKQTGELGLYASSNDAVSLRTITAYTDVFNAQESSPILGYTQGKMNQQRVGQDHRLYVRAGAAIDALGSASDLLVGGNGGSLSSVDLSGVKSITATSGDFQYGGQQLVALTFTYQDGRQQTVGSKAYVTNAHEDRFDLPAAAKITQLKIWSDDWLVKGVQFDLN</sequence>
<proteinExistence type="predicted"/>
<organism evidence="5 6">
    <name type="scientific">Vibrio cholerae</name>
    <dbReference type="NCBI Taxonomy" id="666"/>
    <lineage>
        <taxon>Bacteria</taxon>
        <taxon>Pseudomonadati</taxon>
        <taxon>Pseudomonadota</taxon>
        <taxon>Gammaproteobacteria</taxon>
        <taxon>Vibrionales</taxon>
        <taxon>Vibrionaceae</taxon>
        <taxon>Vibrio</taxon>
    </lineage>
</organism>
<protein>
    <submittedName>
        <fullName evidence="4">Cytolysin VCC</fullName>
    </submittedName>
    <submittedName>
        <fullName evidence="5">Hemolysin</fullName>
    </submittedName>
</protein>
<dbReference type="Gene3D" id="6.20.40.20">
    <property type="entry name" value="Leukocidin/Hemolysin toxin, pre-stem domain"/>
    <property type="match status" value="1"/>
</dbReference>
<dbReference type="InterPro" id="IPR036404">
    <property type="entry name" value="Jacalin-like_lectin_dom_sf"/>
</dbReference>
<dbReference type="InterPro" id="IPR022220">
    <property type="entry name" value="Hemolysin_N"/>
</dbReference>
<reference evidence="5 6" key="1">
    <citation type="submission" date="2018-09" db="EMBL/GenBank/DDBJ databases">
        <title>Genomic epidemiology reveals two lineages of Vibrio cholerae that can cause global cholera epidemics despite absence of cholera toxin gene.</title>
        <authorList>
            <person name="Wang H."/>
            <person name="Zen W."/>
            <person name="Yu H."/>
            <person name="Zhang W."/>
            <person name="Pan J."/>
            <person name="Yang C."/>
            <person name="Cui Y."/>
        </authorList>
    </citation>
    <scope>NUCLEOTIDE SEQUENCE [LARGE SCALE GENOMIC DNA]</scope>
    <source>
        <strain evidence="5 6">00-1_S85</strain>
    </source>
</reference>
<evidence type="ECO:0000256" key="1">
    <source>
        <dbReference type="ARBA" id="ARBA00022729"/>
    </source>
</evidence>
<dbReference type="InterPro" id="IPR044883">
    <property type="entry name" value="Hemolysin_pre-stem_dom_sf"/>
</dbReference>